<dbReference type="Proteomes" id="UP001610104">
    <property type="component" value="Unassembled WGS sequence"/>
</dbReference>
<name>A0ABW7MR35_9FLAO</name>
<dbReference type="InterPro" id="IPR000873">
    <property type="entry name" value="AMP-dep_synth/lig_dom"/>
</dbReference>
<keyword evidence="3" id="KW-1185">Reference proteome</keyword>
<dbReference type="EMBL" id="JBAWKC010000003">
    <property type="protein sequence ID" value="MFH6769255.1"/>
    <property type="molecule type" value="Genomic_DNA"/>
</dbReference>
<gene>
    <name evidence="2" type="ORF">V8G56_10945</name>
</gene>
<comment type="caution">
    <text evidence="2">The sequence shown here is derived from an EMBL/GenBank/DDBJ whole genome shotgun (WGS) entry which is preliminary data.</text>
</comment>
<sequence length="496" mass="56720">MNLQQELCNSILQHHDRVAFVINHVEHTYKDLAFSISSIRREIEDKIPSDEIQIGLVANNDLQTYAAIFAIWFEGKSFVPIDLESPEERNNNIISQTNLSFVIDSSDEPTFKKLNTVLSKSLSGDFDLSKVKTIPNESTAYILFTSGTTGIPKGVPITFNNLIAFREAFYDFGIELNKDDRCLQMFGLTFDVSVMSYMLPVLKGARIYTIPKDEIKFNYIFELIQDEKLTYALMVPSILHYLRPYFEEIDSPYLRYCLLCGEGLPQDVTEELAQRLPNTEIMNVYGPTECTMLCTGYKYKSVESKDKSHNGIVSIGKPWKSVDVIIIDEANNILETGEKGELCLAGSLLTPGYWNNQKKNEEAFFYIDYKGKRTRFYKTGDLCYMDKDDDIMFLGRIDFQAKVQGGYRVELSEIELYAKKGLDKTNVVAVAYTNKIGTTNIGLVIESENFDTTIFIKYLKEHLPSYMIPSQIKFAENFPLNVNGKIDRNELKKMFD</sequence>
<evidence type="ECO:0000259" key="1">
    <source>
        <dbReference type="Pfam" id="PF00501"/>
    </source>
</evidence>
<evidence type="ECO:0000313" key="3">
    <source>
        <dbReference type="Proteomes" id="UP001610104"/>
    </source>
</evidence>
<dbReference type="Gene3D" id="3.40.50.12780">
    <property type="entry name" value="N-terminal domain of ligase-like"/>
    <property type="match status" value="1"/>
</dbReference>
<evidence type="ECO:0000313" key="2">
    <source>
        <dbReference type="EMBL" id="MFH6769255.1"/>
    </source>
</evidence>
<dbReference type="PANTHER" id="PTHR45527:SF1">
    <property type="entry name" value="FATTY ACID SYNTHASE"/>
    <property type="match status" value="1"/>
</dbReference>
<dbReference type="PANTHER" id="PTHR45527">
    <property type="entry name" value="NONRIBOSOMAL PEPTIDE SYNTHETASE"/>
    <property type="match status" value="1"/>
</dbReference>
<organism evidence="2 3">
    <name type="scientific">Gaetbulibacter aquiaggeris</name>
    <dbReference type="NCBI Taxonomy" id="1735373"/>
    <lineage>
        <taxon>Bacteria</taxon>
        <taxon>Pseudomonadati</taxon>
        <taxon>Bacteroidota</taxon>
        <taxon>Flavobacteriia</taxon>
        <taxon>Flavobacteriales</taxon>
        <taxon>Flavobacteriaceae</taxon>
        <taxon>Gaetbulibacter</taxon>
    </lineage>
</organism>
<dbReference type="PROSITE" id="PS00455">
    <property type="entry name" value="AMP_BINDING"/>
    <property type="match status" value="1"/>
</dbReference>
<proteinExistence type="predicted"/>
<feature type="domain" description="AMP-dependent synthetase/ligase" evidence="1">
    <location>
        <begin position="13"/>
        <end position="354"/>
    </location>
</feature>
<dbReference type="InterPro" id="IPR042099">
    <property type="entry name" value="ANL_N_sf"/>
</dbReference>
<dbReference type="InterPro" id="IPR020845">
    <property type="entry name" value="AMP-binding_CS"/>
</dbReference>
<dbReference type="SUPFAM" id="SSF56801">
    <property type="entry name" value="Acetyl-CoA synthetase-like"/>
    <property type="match status" value="1"/>
</dbReference>
<accession>A0ABW7MR35</accession>
<dbReference type="RefSeq" id="WP_395438494.1">
    <property type="nucleotide sequence ID" value="NZ_JBAWKC010000003.1"/>
</dbReference>
<dbReference type="Pfam" id="PF00501">
    <property type="entry name" value="AMP-binding"/>
    <property type="match status" value="1"/>
</dbReference>
<reference evidence="2 3" key="1">
    <citation type="submission" date="2024-02" db="EMBL/GenBank/DDBJ databases">
        <title>A Gaetbulibacter species isolated from tidal flats and genomic insights of their niches.</title>
        <authorList>
            <person name="Ye Y."/>
        </authorList>
    </citation>
    <scope>NUCLEOTIDE SEQUENCE [LARGE SCALE GENOMIC DNA]</scope>
    <source>
        <strain evidence="2 3">KEM-8</strain>
    </source>
</reference>
<protein>
    <submittedName>
        <fullName evidence="2">AMP-binding protein</fullName>
    </submittedName>
</protein>
<dbReference type="Gene3D" id="3.30.300.30">
    <property type="match status" value="1"/>
</dbReference>
<dbReference type="InterPro" id="IPR045851">
    <property type="entry name" value="AMP-bd_C_sf"/>
</dbReference>